<dbReference type="InterPro" id="IPR043128">
    <property type="entry name" value="Rev_trsase/Diguanyl_cyclase"/>
</dbReference>
<dbReference type="Pfam" id="PF08447">
    <property type="entry name" value="PAS_3"/>
    <property type="match status" value="1"/>
</dbReference>
<dbReference type="SMART" id="SM00065">
    <property type="entry name" value="GAF"/>
    <property type="match status" value="1"/>
</dbReference>
<dbReference type="InterPro" id="IPR013655">
    <property type="entry name" value="PAS_fold_3"/>
</dbReference>
<dbReference type="EC" id="2.7.7.65" evidence="1"/>
<gene>
    <name evidence="4" type="ordered locus">Rru_A3132</name>
</gene>
<dbReference type="EMBL" id="CP000230">
    <property type="protein sequence ID" value="ABC23927.1"/>
    <property type="molecule type" value="Genomic_DNA"/>
</dbReference>
<dbReference type="NCBIfam" id="TIGR00254">
    <property type="entry name" value="GGDEF"/>
    <property type="match status" value="1"/>
</dbReference>
<dbReference type="SMART" id="SM00267">
    <property type="entry name" value="GGDEF"/>
    <property type="match status" value="1"/>
</dbReference>
<dbReference type="CDD" id="cd00130">
    <property type="entry name" value="PAS"/>
    <property type="match status" value="1"/>
</dbReference>
<dbReference type="InterPro" id="IPR029016">
    <property type="entry name" value="GAF-like_dom_sf"/>
</dbReference>
<dbReference type="STRING" id="269796.Rru_A3132"/>
<dbReference type="HOGENOM" id="CLU_559932_0_0_5"/>
<evidence type="ECO:0000256" key="1">
    <source>
        <dbReference type="ARBA" id="ARBA00012528"/>
    </source>
</evidence>
<accession>Q2RPL8</accession>
<sequence length="493" mass="55277">MSADRLLTCLAECSTRLDGADTWPVLMKQILALVGEASGATRTWVFQTITLTDQHVIQDHLFEHISEDCWQLQLRKRFRLFRTALSAPDYHDLVRDRQRGLPSLLVTAEIAPGFLKASLERQKTAAMLSAPILVEGQWWGTIGLDDCQGGADWNATTIKFLQTIAGLIAGSIHRERQRVRSQQVAVMERTTGGGLWELDVLRGDVWCSETLFHLLGYPPPCARLTIRRLLRHILPEDRALVMASARRCMREGLPAFRLDVRAWRHDRTLLWWELIIDVTETRPLDGFPLRMTGIVLEVNDRKTQELELARTAATDPLTGLANRRSFEALATRLLENKPGSGTLLVIDIDLFKHINDCFGHAAGDEVLRHLAIVGRSVLRDGDLIGRLGGEEFAVLLQMDGPEAYAVADRLCQAVREMAVTAPSWEHSSVVVKITISIGIAHPCPFEDPKFALSEALRRADRALYGAKKRGRNQICHDTEGRQSAISRDNRAKK</sequence>
<dbReference type="FunFam" id="3.30.70.270:FF:000001">
    <property type="entry name" value="Diguanylate cyclase domain protein"/>
    <property type="match status" value="1"/>
</dbReference>
<proteinExistence type="predicted"/>
<dbReference type="InterPro" id="IPR050469">
    <property type="entry name" value="Diguanylate_Cyclase"/>
</dbReference>
<dbReference type="InterPro" id="IPR000014">
    <property type="entry name" value="PAS"/>
</dbReference>
<dbReference type="SUPFAM" id="SSF55781">
    <property type="entry name" value="GAF domain-like"/>
    <property type="match status" value="1"/>
</dbReference>
<dbReference type="AlphaFoldDB" id="Q2RPL8"/>
<dbReference type="SUPFAM" id="SSF55073">
    <property type="entry name" value="Nucleotide cyclase"/>
    <property type="match status" value="1"/>
</dbReference>
<feature type="domain" description="GGDEF" evidence="3">
    <location>
        <begin position="339"/>
        <end position="479"/>
    </location>
</feature>
<comment type="catalytic activity">
    <reaction evidence="2">
        <text>2 GTP = 3',3'-c-di-GMP + 2 diphosphate</text>
        <dbReference type="Rhea" id="RHEA:24898"/>
        <dbReference type="ChEBI" id="CHEBI:33019"/>
        <dbReference type="ChEBI" id="CHEBI:37565"/>
        <dbReference type="ChEBI" id="CHEBI:58805"/>
        <dbReference type="EC" id="2.7.7.65"/>
    </reaction>
</comment>
<reference evidence="4 5" key="1">
    <citation type="journal article" date="2011" name="Stand. Genomic Sci.">
        <title>Complete genome sequence of Rhodospirillum rubrum type strain (S1).</title>
        <authorList>
            <person name="Munk A.C."/>
            <person name="Copeland A."/>
            <person name="Lucas S."/>
            <person name="Lapidus A."/>
            <person name="Del Rio T.G."/>
            <person name="Barry K."/>
            <person name="Detter J.C."/>
            <person name="Hammon N."/>
            <person name="Israni S."/>
            <person name="Pitluck S."/>
            <person name="Brettin T."/>
            <person name="Bruce D."/>
            <person name="Han C."/>
            <person name="Tapia R."/>
            <person name="Gilna P."/>
            <person name="Schmutz J."/>
            <person name="Larimer F."/>
            <person name="Land M."/>
            <person name="Kyrpides N.C."/>
            <person name="Mavromatis K."/>
            <person name="Richardson P."/>
            <person name="Rohde M."/>
            <person name="Goker M."/>
            <person name="Klenk H.P."/>
            <person name="Zhang Y."/>
            <person name="Roberts G.P."/>
            <person name="Reslewic S."/>
            <person name="Schwartz D.C."/>
        </authorList>
    </citation>
    <scope>NUCLEOTIDE SEQUENCE [LARGE SCALE GENOMIC DNA]</scope>
    <source>
        <strain evidence="5">ATCC 11170 / ATH 1.1.1 / DSM 467 / LMG 4362 / NCIMB 8255 / S1</strain>
    </source>
</reference>
<evidence type="ECO:0000313" key="5">
    <source>
        <dbReference type="Proteomes" id="UP000001929"/>
    </source>
</evidence>
<dbReference type="Gene3D" id="3.30.450.40">
    <property type="match status" value="1"/>
</dbReference>
<dbReference type="Pfam" id="PF01590">
    <property type="entry name" value="GAF"/>
    <property type="match status" value="1"/>
</dbReference>
<dbReference type="CDD" id="cd01949">
    <property type="entry name" value="GGDEF"/>
    <property type="match status" value="1"/>
</dbReference>
<dbReference type="KEGG" id="rru:Rru_A3132"/>
<dbReference type="Pfam" id="PF00990">
    <property type="entry name" value="GGDEF"/>
    <property type="match status" value="1"/>
</dbReference>
<evidence type="ECO:0000256" key="2">
    <source>
        <dbReference type="ARBA" id="ARBA00034247"/>
    </source>
</evidence>
<dbReference type="InterPro" id="IPR000160">
    <property type="entry name" value="GGDEF_dom"/>
</dbReference>
<dbReference type="PhylomeDB" id="Q2RPL8"/>
<name>Q2RPL8_RHORT</name>
<dbReference type="InterPro" id="IPR035965">
    <property type="entry name" value="PAS-like_dom_sf"/>
</dbReference>
<dbReference type="Gene3D" id="3.30.450.20">
    <property type="entry name" value="PAS domain"/>
    <property type="match status" value="1"/>
</dbReference>
<dbReference type="Proteomes" id="UP000001929">
    <property type="component" value="Chromosome"/>
</dbReference>
<evidence type="ECO:0000313" key="4">
    <source>
        <dbReference type="EMBL" id="ABC23927.1"/>
    </source>
</evidence>
<dbReference type="EnsemblBacteria" id="ABC23927">
    <property type="protein sequence ID" value="ABC23927"/>
    <property type="gene ID" value="Rru_A3132"/>
</dbReference>
<dbReference type="PROSITE" id="PS50887">
    <property type="entry name" value="GGDEF"/>
    <property type="match status" value="1"/>
</dbReference>
<dbReference type="PANTHER" id="PTHR45138:SF9">
    <property type="entry name" value="DIGUANYLATE CYCLASE DGCM-RELATED"/>
    <property type="match status" value="1"/>
</dbReference>
<dbReference type="SUPFAM" id="SSF55785">
    <property type="entry name" value="PYP-like sensor domain (PAS domain)"/>
    <property type="match status" value="1"/>
</dbReference>
<dbReference type="InterPro" id="IPR029787">
    <property type="entry name" value="Nucleotide_cyclase"/>
</dbReference>
<dbReference type="PANTHER" id="PTHR45138">
    <property type="entry name" value="REGULATORY COMPONENTS OF SENSORY TRANSDUCTION SYSTEM"/>
    <property type="match status" value="1"/>
</dbReference>
<dbReference type="Gene3D" id="3.30.70.270">
    <property type="match status" value="1"/>
</dbReference>
<dbReference type="GO" id="GO:0052621">
    <property type="term" value="F:diguanylate cyclase activity"/>
    <property type="evidence" value="ECO:0007669"/>
    <property type="project" value="UniProtKB-EC"/>
</dbReference>
<organism evidence="4 5">
    <name type="scientific">Rhodospirillum rubrum (strain ATCC 11170 / ATH 1.1.1 / DSM 467 / LMG 4362 / NCIMB 8255 / S1)</name>
    <dbReference type="NCBI Taxonomy" id="269796"/>
    <lineage>
        <taxon>Bacteria</taxon>
        <taxon>Pseudomonadati</taxon>
        <taxon>Pseudomonadota</taxon>
        <taxon>Alphaproteobacteria</taxon>
        <taxon>Rhodospirillales</taxon>
        <taxon>Rhodospirillaceae</taxon>
        <taxon>Rhodospirillum</taxon>
    </lineage>
</organism>
<keyword evidence="5" id="KW-1185">Reference proteome</keyword>
<dbReference type="eggNOG" id="COG3706">
    <property type="taxonomic scope" value="Bacteria"/>
</dbReference>
<protein>
    <recommendedName>
        <fullName evidence="1">diguanylate cyclase</fullName>
        <ecNumber evidence="1">2.7.7.65</ecNumber>
    </recommendedName>
</protein>
<dbReference type="InterPro" id="IPR003018">
    <property type="entry name" value="GAF"/>
</dbReference>
<dbReference type="PATRIC" id="fig|269796.9.peg.3245"/>
<evidence type="ECO:0000259" key="3">
    <source>
        <dbReference type="PROSITE" id="PS50887"/>
    </source>
</evidence>
<dbReference type="RefSeq" id="WP_011390880.1">
    <property type="nucleotide sequence ID" value="NC_007643.1"/>
</dbReference>